<comment type="subcellular location">
    <subcellularLocation>
        <location evidence="1">Nucleus</location>
        <location evidence="1">Nucleolus</location>
    </subcellularLocation>
</comment>
<evidence type="ECO:0000256" key="2">
    <source>
        <dbReference type="ARBA" id="ARBA00008115"/>
    </source>
</evidence>
<accession>A0A653DFU2</accession>
<dbReference type="PANTHER" id="PTHR12636">
    <property type="entry name" value="NEP1/MRA1"/>
    <property type="match status" value="1"/>
</dbReference>
<keyword evidence="9" id="KW-0694">RNA-binding</keyword>
<keyword evidence="5" id="KW-0489">Methyltransferase</keyword>
<evidence type="ECO:0000256" key="13">
    <source>
        <dbReference type="ARBA" id="ARBA00081469"/>
    </source>
</evidence>
<comment type="catalytic activity">
    <reaction evidence="11">
        <text>a pseudouridine in rRNA + S-adenosyl-L-methionine = an N(1)-methylpseudouridine in rRNA + S-adenosyl-L-homocysteine + H(+)</text>
        <dbReference type="Rhea" id="RHEA:46696"/>
        <dbReference type="Rhea" id="RHEA-COMP:11634"/>
        <dbReference type="Rhea" id="RHEA-COMP:13933"/>
        <dbReference type="ChEBI" id="CHEBI:15378"/>
        <dbReference type="ChEBI" id="CHEBI:57856"/>
        <dbReference type="ChEBI" id="CHEBI:59789"/>
        <dbReference type="ChEBI" id="CHEBI:65314"/>
        <dbReference type="ChEBI" id="CHEBI:74890"/>
    </reaction>
</comment>
<evidence type="ECO:0000256" key="5">
    <source>
        <dbReference type="ARBA" id="ARBA00022603"/>
    </source>
</evidence>
<dbReference type="Gene3D" id="3.40.1280.10">
    <property type="match status" value="1"/>
</dbReference>
<evidence type="ECO:0000256" key="9">
    <source>
        <dbReference type="ARBA" id="ARBA00022884"/>
    </source>
</evidence>
<keyword evidence="7" id="KW-0949">S-adenosyl-L-methionine</keyword>
<dbReference type="Pfam" id="PF03587">
    <property type="entry name" value="EMG1"/>
    <property type="match status" value="1"/>
</dbReference>
<dbReference type="PANTHER" id="PTHR12636:SF5">
    <property type="entry name" value="RIBOSOMAL RNA SMALL SUBUNIT METHYLTRANSFERASE NEP1"/>
    <property type="match status" value="1"/>
</dbReference>
<evidence type="ECO:0000256" key="6">
    <source>
        <dbReference type="ARBA" id="ARBA00022679"/>
    </source>
</evidence>
<dbReference type="InterPro" id="IPR029028">
    <property type="entry name" value="Alpha/beta_knot_MTases"/>
</dbReference>
<dbReference type="GO" id="GO:0019843">
    <property type="term" value="F:rRNA binding"/>
    <property type="evidence" value="ECO:0007669"/>
    <property type="project" value="UniProtKB-KW"/>
</dbReference>
<keyword evidence="3" id="KW-0690">Ribosome biogenesis</keyword>
<evidence type="ECO:0000256" key="10">
    <source>
        <dbReference type="ARBA" id="ARBA00023242"/>
    </source>
</evidence>
<evidence type="ECO:0000313" key="14">
    <source>
        <dbReference type="EMBL" id="VEN58726.1"/>
    </source>
</evidence>
<keyword evidence="10" id="KW-0539">Nucleus</keyword>
<dbReference type="GO" id="GO:0032040">
    <property type="term" value="C:small-subunit processome"/>
    <property type="evidence" value="ECO:0007669"/>
    <property type="project" value="TreeGrafter"/>
</dbReference>
<evidence type="ECO:0000256" key="4">
    <source>
        <dbReference type="ARBA" id="ARBA00022552"/>
    </source>
</evidence>
<evidence type="ECO:0000256" key="12">
    <source>
        <dbReference type="ARBA" id="ARBA00053784"/>
    </source>
</evidence>
<keyword evidence="15" id="KW-1185">Reference proteome</keyword>
<sequence>MSKRKRKENREDEFEFDPIPKHLVVAHLKNQEQRLIIILEEAQLQTCKRGNTFLLLNSDDFPKLAKNQQVGEDLRPDIVHQCLLMLFDSPLNRAGLLQVYIHTAGNVLIEINPQTRVPRTFKRFAGLMVQLLHKFAVRAHDGPKLMKVIKNPIIDHLPVGVRKIEMSFNCKNLKKPSELVPQNDEPIAIVVGAIPRGSLSCDYTEEKVSISNYPLSAALTCTKLCSAFEEAWNIF</sequence>
<dbReference type="AlphaFoldDB" id="A0A653DFU2"/>
<dbReference type="CDD" id="cd18088">
    <property type="entry name" value="Nep1-like"/>
    <property type="match status" value="1"/>
</dbReference>
<evidence type="ECO:0000256" key="1">
    <source>
        <dbReference type="ARBA" id="ARBA00004604"/>
    </source>
</evidence>
<evidence type="ECO:0000256" key="7">
    <source>
        <dbReference type="ARBA" id="ARBA00022691"/>
    </source>
</evidence>
<dbReference type="GO" id="GO:0070475">
    <property type="term" value="P:rRNA base methylation"/>
    <property type="evidence" value="ECO:0007669"/>
    <property type="project" value="InterPro"/>
</dbReference>
<keyword evidence="6" id="KW-0808">Transferase</keyword>
<proteinExistence type="inferred from homology"/>
<dbReference type="OrthoDB" id="269804at2759"/>
<keyword evidence="4" id="KW-0698">rRNA processing</keyword>
<organism evidence="14 15">
    <name type="scientific">Callosobruchus maculatus</name>
    <name type="common">Southern cowpea weevil</name>
    <name type="synonym">Pulse bruchid</name>
    <dbReference type="NCBI Taxonomy" id="64391"/>
    <lineage>
        <taxon>Eukaryota</taxon>
        <taxon>Metazoa</taxon>
        <taxon>Ecdysozoa</taxon>
        <taxon>Arthropoda</taxon>
        <taxon>Hexapoda</taxon>
        <taxon>Insecta</taxon>
        <taxon>Pterygota</taxon>
        <taxon>Neoptera</taxon>
        <taxon>Endopterygota</taxon>
        <taxon>Coleoptera</taxon>
        <taxon>Polyphaga</taxon>
        <taxon>Cucujiformia</taxon>
        <taxon>Chrysomeloidea</taxon>
        <taxon>Chrysomelidae</taxon>
        <taxon>Bruchinae</taxon>
        <taxon>Bruchini</taxon>
        <taxon>Callosobruchus</taxon>
    </lineage>
</organism>
<evidence type="ECO:0000256" key="8">
    <source>
        <dbReference type="ARBA" id="ARBA00022730"/>
    </source>
</evidence>
<comment type="function">
    <text evidence="12">S-adenosyl-L-methionine-dependent pseudouridine N(1)-methyltransferase that methylates a pseudouridine in 18S rRNA. Involved the biosynthesis of the hypermodified N1-methyl-N3-(3-amino-3-carboxypropyl) pseudouridine (m1acp3-Psi) conserved in eukaryotic 18S rRNA. Also has an essential role in 40S ribosomal subunit biogenesis independent on its methyltransferase activity, facilitating the incorporation of ribosomal protein S19 during the formation of pre-ribosomes.</text>
</comment>
<evidence type="ECO:0000256" key="11">
    <source>
        <dbReference type="ARBA" id="ARBA00050871"/>
    </source>
</evidence>
<dbReference type="InterPro" id="IPR029026">
    <property type="entry name" value="tRNA_m1G_MTases_N"/>
</dbReference>
<keyword evidence="8" id="KW-0699">rRNA-binding</keyword>
<dbReference type="FunFam" id="3.40.1280.10:FF:000003">
    <property type="entry name" value="Ribosomal RNA small subunit methyltransferase"/>
    <property type="match status" value="1"/>
</dbReference>
<dbReference type="EMBL" id="CAACVG010011730">
    <property type="protein sequence ID" value="VEN58726.1"/>
    <property type="molecule type" value="Genomic_DNA"/>
</dbReference>
<dbReference type="GO" id="GO:0070037">
    <property type="term" value="F:rRNA (pseudouridine) methyltransferase activity"/>
    <property type="evidence" value="ECO:0007669"/>
    <property type="project" value="InterPro"/>
</dbReference>
<dbReference type="Proteomes" id="UP000410492">
    <property type="component" value="Unassembled WGS sequence"/>
</dbReference>
<dbReference type="SUPFAM" id="SSF75217">
    <property type="entry name" value="alpha/beta knot"/>
    <property type="match status" value="1"/>
</dbReference>
<evidence type="ECO:0000313" key="15">
    <source>
        <dbReference type="Proteomes" id="UP000410492"/>
    </source>
</evidence>
<reference evidence="14 15" key="1">
    <citation type="submission" date="2019-01" db="EMBL/GenBank/DDBJ databases">
        <authorList>
            <person name="Sayadi A."/>
        </authorList>
    </citation>
    <scope>NUCLEOTIDE SEQUENCE [LARGE SCALE GENOMIC DNA]</scope>
</reference>
<name>A0A653DFU2_CALMS</name>
<dbReference type="InterPro" id="IPR005304">
    <property type="entry name" value="Rbsml_bgen_MeTrfase_EMG1/NEP1"/>
</dbReference>
<gene>
    <name evidence="14" type="ORF">CALMAC_LOCUS17006</name>
</gene>
<protein>
    <recommendedName>
        <fullName evidence="13">18S rRNA (pseudouridine-N1)-methyltransferase</fullName>
    </recommendedName>
</protein>
<evidence type="ECO:0000256" key="3">
    <source>
        <dbReference type="ARBA" id="ARBA00022517"/>
    </source>
</evidence>
<comment type="similarity">
    <text evidence="2">Belongs to the class IV-like SAM-binding methyltransferase superfamily. RNA methyltransferase NEP1 family.</text>
</comment>